<feature type="transmembrane region" description="Helical" evidence="1">
    <location>
        <begin position="52"/>
        <end position="73"/>
    </location>
</feature>
<dbReference type="PANTHER" id="PTHR42709">
    <property type="entry name" value="ALKALINE PHOSPHATASE LIKE PROTEIN"/>
    <property type="match status" value="1"/>
</dbReference>
<sequence length="167" mass="18969">MEHALAHFFGWFGMPSVGLPAVFISAFVSATLLPVGSEPILFGYISLNPHLYWVAIFVATVGNTMGGMLDWWLGLIARRSMKSVGEPKNERLKDWLEAWGPKILLLSWLPGFGDPLCLAAGWLKLAWQPCLIYMFIGKLFRYLTLTWLLTLVPDSFWHQLGHWLHLI</sequence>
<keyword evidence="1" id="KW-0812">Transmembrane</keyword>
<dbReference type="PANTHER" id="PTHR42709:SF4">
    <property type="entry name" value="INNER MEMBRANE PROTEIN YQAA"/>
    <property type="match status" value="1"/>
</dbReference>
<dbReference type="RefSeq" id="WP_068948192.1">
    <property type="nucleotide sequence ID" value="NZ_CP015922.1"/>
</dbReference>
<dbReference type="EMBL" id="CP015922">
    <property type="protein sequence ID" value="ANI99187.1"/>
    <property type="molecule type" value="Genomic_DNA"/>
</dbReference>
<accession>A0A191UE10</accession>
<dbReference type="Pfam" id="PF09335">
    <property type="entry name" value="VTT_dom"/>
    <property type="match status" value="1"/>
</dbReference>
<dbReference type="STRING" id="1743168.A8O14_03185"/>
<keyword evidence="1" id="KW-0472">Membrane</keyword>
<feature type="domain" description="VTT" evidence="2">
    <location>
        <begin position="52"/>
        <end position="146"/>
    </location>
</feature>
<proteinExistence type="predicted"/>
<evidence type="ECO:0000256" key="1">
    <source>
        <dbReference type="SAM" id="Phobius"/>
    </source>
</evidence>
<evidence type="ECO:0000313" key="3">
    <source>
        <dbReference type="EMBL" id="ANI99187.1"/>
    </source>
</evidence>
<evidence type="ECO:0000313" key="4">
    <source>
        <dbReference type="Proteomes" id="UP000078463"/>
    </source>
</evidence>
<feature type="transmembrane region" description="Helical" evidence="1">
    <location>
        <begin position="131"/>
        <end position="152"/>
    </location>
</feature>
<dbReference type="AlphaFoldDB" id="A0A191UE10"/>
<name>A0A191UE10_9BURK</name>
<dbReference type="KEGG" id="pwu:A8O14_03185"/>
<dbReference type="OrthoDB" id="5419086at2"/>
<evidence type="ECO:0000259" key="2">
    <source>
        <dbReference type="Pfam" id="PF09335"/>
    </source>
</evidence>
<dbReference type="InterPro" id="IPR032816">
    <property type="entry name" value="VTT_dom"/>
</dbReference>
<keyword evidence="4" id="KW-1185">Reference proteome</keyword>
<protein>
    <recommendedName>
        <fullName evidence="2">VTT domain-containing protein</fullName>
    </recommendedName>
</protein>
<dbReference type="InterPro" id="IPR051311">
    <property type="entry name" value="DedA_domain"/>
</dbReference>
<organism evidence="3 4">
    <name type="scientific">Polynucleobacter wuianus</name>
    <dbReference type="NCBI Taxonomy" id="1743168"/>
    <lineage>
        <taxon>Bacteria</taxon>
        <taxon>Pseudomonadati</taxon>
        <taxon>Pseudomonadota</taxon>
        <taxon>Betaproteobacteria</taxon>
        <taxon>Burkholderiales</taxon>
        <taxon>Burkholderiaceae</taxon>
        <taxon>Polynucleobacter</taxon>
    </lineage>
</organism>
<gene>
    <name evidence="3" type="ORF">A8O14_03185</name>
</gene>
<keyword evidence="1" id="KW-1133">Transmembrane helix</keyword>
<feature type="transmembrane region" description="Helical" evidence="1">
    <location>
        <begin position="12"/>
        <end position="32"/>
    </location>
</feature>
<reference evidence="4" key="1">
    <citation type="submission" date="2016-05" db="EMBL/GenBank/DDBJ databases">
        <title>Polynucleobacter sp. QLW-P1FAT50C-4 genome.</title>
        <authorList>
            <person name="Hahn M.W."/>
        </authorList>
    </citation>
    <scope>NUCLEOTIDE SEQUENCE [LARGE SCALE GENOMIC DNA]</scope>
    <source>
        <strain evidence="4">QLW-P1FAT50C-4</strain>
    </source>
</reference>
<dbReference type="Proteomes" id="UP000078463">
    <property type="component" value="Chromosome"/>
</dbReference>